<dbReference type="EMBL" id="JASSZA010000013">
    <property type="protein sequence ID" value="KAK2095134.1"/>
    <property type="molecule type" value="Genomic_DNA"/>
</dbReference>
<sequence length="157" mass="16201">MQHLSRAGLSASKAAPQGPGDGGWGKGDRDRSPTPVPLSPGCFRKAADPEGCGTCTPVAPPVLGGHVVQSGQSLQQAVPIAGPPSSLLCSSHIRKLGCPGKRLLPIRLARAVGIRALCIHCGRQAECAVNMVIGILVFNKLVSKDGITDKKLKERAG</sequence>
<keyword evidence="3" id="KW-1185">Reference proteome</keyword>
<comment type="caution">
    <text evidence="2">The sequence shown here is derived from an EMBL/GenBank/DDBJ whole genome shotgun (WGS) entry which is preliminary data.</text>
</comment>
<dbReference type="Proteomes" id="UP001266305">
    <property type="component" value="Unassembled WGS sequence"/>
</dbReference>
<evidence type="ECO:0000256" key="1">
    <source>
        <dbReference type="SAM" id="MobiDB-lite"/>
    </source>
</evidence>
<evidence type="ECO:0000313" key="2">
    <source>
        <dbReference type="EMBL" id="KAK2095134.1"/>
    </source>
</evidence>
<proteinExistence type="predicted"/>
<gene>
    <name evidence="2" type="ORF">P7K49_026550</name>
</gene>
<organism evidence="2 3">
    <name type="scientific">Saguinus oedipus</name>
    <name type="common">Cotton-top tamarin</name>
    <name type="synonym">Oedipomidas oedipus</name>
    <dbReference type="NCBI Taxonomy" id="9490"/>
    <lineage>
        <taxon>Eukaryota</taxon>
        <taxon>Metazoa</taxon>
        <taxon>Chordata</taxon>
        <taxon>Craniata</taxon>
        <taxon>Vertebrata</taxon>
        <taxon>Euteleostomi</taxon>
        <taxon>Mammalia</taxon>
        <taxon>Eutheria</taxon>
        <taxon>Euarchontoglires</taxon>
        <taxon>Primates</taxon>
        <taxon>Haplorrhini</taxon>
        <taxon>Platyrrhini</taxon>
        <taxon>Cebidae</taxon>
        <taxon>Callitrichinae</taxon>
        <taxon>Saguinus</taxon>
    </lineage>
</organism>
<protein>
    <submittedName>
        <fullName evidence="2">Uncharacterized protein</fullName>
    </submittedName>
</protein>
<feature type="region of interest" description="Disordered" evidence="1">
    <location>
        <begin position="1"/>
        <end position="40"/>
    </location>
</feature>
<reference evidence="2 3" key="1">
    <citation type="submission" date="2023-05" db="EMBL/GenBank/DDBJ databases">
        <title>B98-5 Cell Line De Novo Hybrid Assembly: An Optical Mapping Approach.</title>
        <authorList>
            <person name="Kananen K."/>
            <person name="Auerbach J.A."/>
            <person name="Kautto E."/>
            <person name="Blachly J.S."/>
        </authorList>
    </citation>
    <scope>NUCLEOTIDE SEQUENCE [LARGE SCALE GENOMIC DNA]</scope>
    <source>
        <strain evidence="2">B95-8</strain>
        <tissue evidence="2">Cell line</tissue>
    </source>
</reference>
<name>A0ABQ9UDJ6_SAGOE</name>
<evidence type="ECO:0000313" key="3">
    <source>
        <dbReference type="Proteomes" id="UP001266305"/>
    </source>
</evidence>
<accession>A0ABQ9UDJ6</accession>